<evidence type="ECO:0008006" key="5">
    <source>
        <dbReference type="Google" id="ProtNLM"/>
    </source>
</evidence>
<name>A0AAV5V429_9BILA</name>
<evidence type="ECO:0000256" key="1">
    <source>
        <dbReference type="SAM" id="MobiDB-lite"/>
    </source>
</evidence>
<accession>A0AAV5V429</accession>
<feature type="chain" id="PRO_5043753130" description="Secreted protein" evidence="2">
    <location>
        <begin position="21"/>
        <end position="95"/>
    </location>
</feature>
<keyword evidence="2" id="KW-0732">Signal</keyword>
<feature type="signal peptide" evidence="2">
    <location>
        <begin position="1"/>
        <end position="20"/>
    </location>
</feature>
<comment type="caution">
    <text evidence="3">The sequence shown here is derived from an EMBL/GenBank/DDBJ whole genome shotgun (WGS) entry which is preliminary data.</text>
</comment>
<evidence type="ECO:0000256" key="2">
    <source>
        <dbReference type="SAM" id="SignalP"/>
    </source>
</evidence>
<keyword evidence="4" id="KW-1185">Reference proteome</keyword>
<gene>
    <name evidence="3" type="ORF">PFISCL1PPCAC_4601</name>
</gene>
<dbReference type="Proteomes" id="UP001432322">
    <property type="component" value="Unassembled WGS sequence"/>
</dbReference>
<sequence>TPYSSMALILLLALTTVVSWLVLCKKRKVEEAPKPPIRRRNYTICACGANNYRGQSHVCVKPWRGGVRKRRKTKSSSEAESATPIKQDAAADKAM</sequence>
<protein>
    <recommendedName>
        <fullName evidence="5">Secreted protein</fullName>
    </recommendedName>
</protein>
<proteinExistence type="predicted"/>
<dbReference type="AlphaFoldDB" id="A0AAV5V429"/>
<dbReference type="EMBL" id="BTSY01000002">
    <property type="protein sequence ID" value="GMT13304.1"/>
    <property type="molecule type" value="Genomic_DNA"/>
</dbReference>
<organism evidence="3 4">
    <name type="scientific">Pristionchus fissidentatus</name>
    <dbReference type="NCBI Taxonomy" id="1538716"/>
    <lineage>
        <taxon>Eukaryota</taxon>
        <taxon>Metazoa</taxon>
        <taxon>Ecdysozoa</taxon>
        <taxon>Nematoda</taxon>
        <taxon>Chromadorea</taxon>
        <taxon>Rhabditida</taxon>
        <taxon>Rhabditina</taxon>
        <taxon>Diplogasteromorpha</taxon>
        <taxon>Diplogasteroidea</taxon>
        <taxon>Neodiplogasteridae</taxon>
        <taxon>Pristionchus</taxon>
    </lineage>
</organism>
<evidence type="ECO:0000313" key="3">
    <source>
        <dbReference type="EMBL" id="GMT13304.1"/>
    </source>
</evidence>
<reference evidence="3" key="1">
    <citation type="submission" date="2023-10" db="EMBL/GenBank/DDBJ databases">
        <title>Genome assembly of Pristionchus species.</title>
        <authorList>
            <person name="Yoshida K."/>
            <person name="Sommer R.J."/>
        </authorList>
    </citation>
    <scope>NUCLEOTIDE SEQUENCE</scope>
    <source>
        <strain evidence="3">RS5133</strain>
    </source>
</reference>
<feature type="region of interest" description="Disordered" evidence="1">
    <location>
        <begin position="65"/>
        <end position="95"/>
    </location>
</feature>
<feature type="non-terminal residue" evidence="3">
    <location>
        <position position="1"/>
    </location>
</feature>
<feature type="non-terminal residue" evidence="3">
    <location>
        <position position="95"/>
    </location>
</feature>
<evidence type="ECO:0000313" key="4">
    <source>
        <dbReference type="Proteomes" id="UP001432322"/>
    </source>
</evidence>